<sequence length="181" mass="19348">MAPEPTPHNETPPEIGPRSTRPELRLVPRGDQAASTPDPPPADAADVAEDLDETSTPTEPAAEIAVDAPAAVESADPVIDERAVTPQAPLDQRLLKALGDVLAARPQWDQQPPSWAQIWHYSTNGDWTTEANSARRIGHSLIVLIGFAVLFLPDWAVQVAKQKPIGFVLTAAVVALLLIAL</sequence>
<proteinExistence type="predicted"/>
<accession>A0ABS4W5T6</accession>
<keyword evidence="2" id="KW-0472">Membrane</keyword>
<evidence type="ECO:0000313" key="3">
    <source>
        <dbReference type="EMBL" id="MBP2371351.1"/>
    </source>
</evidence>
<dbReference type="EMBL" id="JAGINU010000002">
    <property type="protein sequence ID" value="MBP2371351.1"/>
    <property type="molecule type" value="Genomic_DNA"/>
</dbReference>
<evidence type="ECO:0000256" key="2">
    <source>
        <dbReference type="SAM" id="Phobius"/>
    </source>
</evidence>
<protein>
    <submittedName>
        <fullName evidence="3">Uncharacterized protein</fullName>
    </submittedName>
</protein>
<reference evidence="3 4" key="1">
    <citation type="submission" date="2021-03" db="EMBL/GenBank/DDBJ databases">
        <title>Sequencing the genomes of 1000 actinobacteria strains.</title>
        <authorList>
            <person name="Klenk H.-P."/>
        </authorList>
    </citation>
    <scope>NUCLEOTIDE SEQUENCE [LARGE SCALE GENOMIC DNA]</scope>
    <source>
        <strain evidence="3 4">DSM 45256</strain>
    </source>
</reference>
<feature type="transmembrane region" description="Helical" evidence="2">
    <location>
        <begin position="141"/>
        <end position="158"/>
    </location>
</feature>
<comment type="caution">
    <text evidence="3">The sequence shown here is derived from an EMBL/GenBank/DDBJ whole genome shotgun (WGS) entry which is preliminary data.</text>
</comment>
<dbReference type="RefSeq" id="WP_210036513.1">
    <property type="nucleotide sequence ID" value="NZ_JAGINU010000002.1"/>
</dbReference>
<feature type="transmembrane region" description="Helical" evidence="2">
    <location>
        <begin position="164"/>
        <end position="180"/>
    </location>
</feature>
<feature type="region of interest" description="Disordered" evidence="1">
    <location>
        <begin position="1"/>
        <end position="60"/>
    </location>
</feature>
<evidence type="ECO:0000313" key="4">
    <source>
        <dbReference type="Proteomes" id="UP001519295"/>
    </source>
</evidence>
<name>A0ABS4W5T6_9PSEU</name>
<keyword evidence="2" id="KW-1133">Transmembrane helix</keyword>
<gene>
    <name evidence="3" type="ORF">JOF36_007124</name>
</gene>
<keyword evidence="4" id="KW-1185">Reference proteome</keyword>
<organism evidence="3 4">
    <name type="scientific">Pseudonocardia parietis</name>
    <dbReference type="NCBI Taxonomy" id="570936"/>
    <lineage>
        <taxon>Bacteria</taxon>
        <taxon>Bacillati</taxon>
        <taxon>Actinomycetota</taxon>
        <taxon>Actinomycetes</taxon>
        <taxon>Pseudonocardiales</taxon>
        <taxon>Pseudonocardiaceae</taxon>
        <taxon>Pseudonocardia</taxon>
    </lineage>
</organism>
<evidence type="ECO:0000256" key="1">
    <source>
        <dbReference type="SAM" id="MobiDB-lite"/>
    </source>
</evidence>
<dbReference type="Proteomes" id="UP001519295">
    <property type="component" value="Unassembled WGS sequence"/>
</dbReference>
<keyword evidence="2" id="KW-0812">Transmembrane</keyword>